<evidence type="ECO:0000256" key="5">
    <source>
        <dbReference type="ARBA" id="ARBA00022723"/>
    </source>
</evidence>
<evidence type="ECO:0000256" key="4">
    <source>
        <dbReference type="ARBA" id="ARBA00022670"/>
    </source>
</evidence>
<dbReference type="InterPro" id="IPR001590">
    <property type="entry name" value="Peptidase_M12B"/>
</dbReference>
<accession>G3GS31</accession>
<feature type="chain" id="PRO_5003443837" evidence="13">
    <location>
        <begin position="27"/>
        <end position="489"/>
    </location>
</feature>
<organism evidence="15 16">
    <name type="scientific">Cricetulus griseus</name>
    <name type="common">Chinese hamster</name>
    <name type="synonym">Cricetulus barabensis griseus</name>
    <dbReference type="NCBI Taxonomy" id="10029"/>
    <lineage>
        <taxon>Eukaryota</taxon>
        <taxon>Metazoa</taxon>
        <taxon>Chordata</taxon>
        <taxon>Craniata</taxon>
        <taxon>Vertebrata</taxon>
        <taxon>Euteleostomi</taxon>
        <taxon>Mammalia</taxon>
        <taxon>Eutheria</taxon>
        <taxon>Euarchontoglires</taxon>
        <taxon>Glires</taxon>
        <taxon>Rodentia</taxon>
        <taxon>Myomorpha</taxon>
        <taxon>Muroidea</taxon>
        <taxon>Cricetidae</taxon>
        <taxon>Cricetinae</taxon>
        <taxon>Cricetulus</taxon>
    </lineage>
</organism>
<evidence type="ECO:0000256" key="1">
    <source>
        <dbReference type="ARBA" id="ARBA00004498"/>
    </source>
</evidence>
<dbReference type="Gene3D" id="3.40.390.10">
    <property type="entry name" value="Collagenase (Catalytic Domain)"/>
    <property type="match status" value="1"/>
</dbReference>
<feature type="domain" description="Peptidase M12B" evidence="14">
    <location>
        <begin position="294"/>
        <end position="489"/>
    </location>
</feature>
<comment type="caution">
    <text evidence="11">Lacks conserved residue(s) required for the propagation of feature annotation.</text>
</comment>
<dbReference type="GO" id="GO:0046872">
    <property type="term" value="F:metal ion binding"/>
    <property type="evidence" value="ECO:0007669"/>
    <property type="project" value="UniProtKB-KW"/>
</dbReference>
<keyword evidence="9" id="KW-1015">Disulfide bond</keyword>
<dbReference type="Pfam" id="PF01421">
    <property type="entry name" value="Reprolysin"/>
    <property type="match status" value="1"/>
</dbReference>
<keyword evidence="2" id="KW-0964">Secreted</keyword>
<dbReference type="InterPro" id="IPR024079">
    <property type="entry name" value="MetalloPept_cat_dom_sf"/>
</dbReference>
<dbReference type="MEROPS" id="M12.021"/>
<keyword evidence="15" id="KW-0401">Integrin</keyword>
<feature type="binding site" evidence="11">
    <location>
        <position position="435"/>
    </location>
    <ligand>
        <name>Zn(2+)</name>
        <dbReference type="ChEBI" id="CHEBI:29105"/>
        <note>catalytic</note>
    </ligand>
</feature>
<evidence type="ECO:0000256" key="9">
    <source>
        <dbReference type="ARBA" id="ARBA00023157"/>
    </source>
</evidence>
<protein>
    <submittedName>
        <fullName evidence="15">A disintegrin and metalloproteinase with thrombospondin motifs 9</fullName>
    </submittedName>
</protein>
<evidence type="ECO:0000256" key="13">
    <source>
        <dbReference type="SAM" id="SignalP"/>
    </source>
</evidence>
<comment type="subcellular location">
    <subcellularLocation>
        <location evidence="1">Secreted</location>
        <location evidence="1">Extracellular space</location>
        <location evidence="1">Extracellular matrix</location>
    </subcellularLocation>
</comment>
<keyword evidence="5 11" id="KW-0479">Metal-binding</keyword>
<keyword evidence="13" id="KW-0732">Signal</keyword>
<feature type="binding site" evidence="11">
    <location>
        <position position="445"/>
    </location>
    <ligand>
        <name>Zn(2+)</name>
        <dbReference type="ChEBI" id="CHEBI:29105"/>
        <note>catalytic</note>
    </ligand>
</feature>
<dbReference type="Pfam" id="PF01562">
    <property type="entry name" value="Pep_M12B_propep"/>
    <property type="match status" value="1"/>
</dbReference>
<dbReference type="eggNOG" id="KOG3538">
    <property type="taxonomic scope" value="Eukaryota"/>
</dbReference>
<evidence type="ECO:0000256" key="6">
    <source>
        <dbReference type="ARBA" id="ARBA00022801"/>
    </source>
</evidence>
<evidence type="ECO:0000256" key="3">
    <source>
        <dbReference type="ARBA" id="ARBA00022530"/>
    </source>
</evidence>
<evidence type="ECO:0000256" key="10">
    <source>
        <dbReference type="ARBA" id="ARBA00023180"/>
    </source>
</evidence>
<dbReference type="InterPro" id="IPR002870">
    <property type="entry name" value="Peptidase_M12B_N"/>
</dbReference>
<dbReference type="SUPFAM" id="SSF55486">
    <property type="entry name" value="Metalloproteases ('zincins'), catalytic domain"/>
    <property type="match status" value="1"/>
</dbReference>
<dbReference type="FunFam" id="3.40.390.10:FF:000001">
    <property type="entry name" value="A disintegrin and metalloproteinase with thrombospondin motifs 1"/>
    <property type="match status" value="1"/>
</dbReference>
<sequence length="489" mass="55467">MQLVCCASLLTLLVSDLAVMRSPVAAAAVRKDRLHPRQVKLLETLSEYEIASPIRVNTLGEPFPTNVHFKRRRRSINSASDPWPAFASSSSSSSTSSQAHYRLSAFGQQFLFNLTAHTGFIAPLFTVTLLGEPGVNQTKLYSEEEMELRHCFYKGHVNTKSEHTAVISLCSGMMGTFRSHDGDYFIEPLLYVDEQEDEEEQNKPHIIYRHHTPQREPSTGRRACDTSELKNSHRKDKQKFRMQKRRKRNSLADDVALLKSGLATKVFSGYNAKTNGTRDRKNHKRTKRFLSYPRFVEVMVVADHRMVLYHGSNLQHYILTLMSIVASIYKDSSIGNLINIVIVNLVVIHNEQEGPSINFNAQATLKNFCQWQHSKNHLGGIQHDTAVLVTREDICRAQDKCDTLGLAELGTICDPYRSCSISEDSGLSTAFTIAHELGHVFNMPHDDSNKCKEDGVKSPQHVMAPTLNFYTNPWMWSKCSRKYITEFLE</sequence>
<dbReference type="PANTHER" id="PTHR11905">
    <property type="entry name" value="ADAM A DISINTEGRIN AND METALLOPROTEASE DOMAIN"/>
    <property type="match status" value="1"/>
</dbReference>
<evidence type="ECO:0000313" key="15">
    <source>
        <dbReference type="EMBL" id="EGV97730.1"/>
    </source>
</evidence>
<feature type="compositionally biased region" description="Basic and acidic residues" evidence="12">
    <location>
        <begin position="218"/>
        <end position="231"/>
    </location>
</feature>
<evidence type="ECO:0000313" key="16">
    <source>
        <dbReference type="Proteomes" id="UP000001075"/>
    </source>
</evidence>
<dbReference type="STRING" id="10029.G3GS31"/>
<dbReference type="PROSITE" id="PS50215">
    <property type="entry name" value="ADAM_MEPRO"/>
    <property type="match status" value="1"/>
</dbReference>
<dbReference type="PANTHER" id="PTHR11905:SF256">
    <property type="entry name" value="PEPTIDASE M12B DOMAIN-CONTAINING PROTEIN"/>
    <property type="match status" value="1"/>
</dbReference>
<name>G3GS31_CRIGR</name>
<evidence type="ECO:0000256" key="2">
    <source>
        <dbReference type="ARBA" id="ARBA00022525"/>
    </source>
</evidence>
<evidence type="ECO:0000256" key="8">
    <source>
        <dbReference type="ARBA" id="ARBA00023049"/>
    </source>
</evidence>
<feature type="region of interest" description="Disordered" evidence="12">
    <location>
        <begin position="212"/>
        <end position="248"/>
    </location>
</feature>
<keyword evidence="10" id="KW-0325">Glycoprotein</keyword>
<keyword evidence="4" id="KW-0645">Protease</keyword>
<proteinExistence type="predicted"/>
<evidence type="ECO:0000256" key="12">
    <source>
        <dbReference type="SAM" id="MobiDB-lite"/>
    </source>
</evidence>
<evidence type="ECO:0000256" key="7">
    <source>
        <dbReference type="ARBA" id="ARBA00022833"/>
    </source>
</evidence>
<feature type="signal peptide" evidence="13">
    <location>
        <begin position="1"/>
        <end position="26"/>
    </location>
</feature>
<keyword evidence="6" id="KW-0378">Hydrolase</keyword>
<feature type="compositionally biased region" description="Basic residues" evidence="12">
    <location>
        <begin position="232"/>
        <end position="248"/>
    </location>
</feature>
<evidence type="ECO:0000256" key="11">
    <source>
        <dbReference type="PROSITE-ProRule" id="PRU00276"/>
    </source>
</evidence>
<dbReference type="InParanoid" id="G3GS31"/>
<dbReference type="GO" id="GO:0006508">
    <property type="term" value="P:proteolysis"/>
    <property type="evidence" value="ECO:0007669"/>
    <property type="project" value="UniProtKB-KW"/>
</dbReference>
<feature type="active site" evidence="11">
    <location>
        <position position="436"/>
    </location>
</feature>
<reference evidence="16" key="1">
    <citation type="journal article" date="2011" name="Nat. Biotechnol.">
        <title>The genomic sequence of the Chinese hamster ovary (CHO)-K1 cell line.</title>
        <authorList>
            <person name="Xu X."/>
            <person name="Nagarajan H."/>
            <person name="Lewis N.E."/>
            <person name="Pan S."/>
            <person name="Cai Z."/>
            <person name="Liu X."/>
            <person name="Chen W."/>
            <person name="Xie M."/>
            <person name="Wang W."/>
            <person name="Hammond S."/>
            <person name="Andersen M.R."/>
            <person name="Neff N."/>
            <person name="Passarelli B."/>
            <person name="Koh W."/>
            <person name="Fan H.C."/>
            <person name="Wang J."/>
            <person name="Gui Y."/>
            <person name="Lee K.H."/>
            <person name="Betenbaugh M.J."/>
            <person name="Quake S.R."/>
            <person name="Famili I."/>
            <person name="Palsson B.O."/>
            <person name="Wang J."/>
        </authorList>
    </citation>
    <scope>NUCLEOTIDE SEQUENCE [LARGE SCALE GENOMIC DNA]</scope>
    <source>
        <strain evidence="16">CHO K1 cell line</strain>
    </source>
</reference>
<gene>
    <name evidence="15" type="ORF">I79_000338</name>
</gene>
<dbReference type="GO" id="GO:0004222">
    <property type="term" value="F:metalloendopeptidase activity"/>
    <property type="evidence" value="ECO:0007669"/>
    <property type="project" value="InterPro"/>
</dbReference>
<keyword evidence="7 11" id="KW-0862">Zinc</keyword>
<dbReference type="PaxDb" id="10029-XP_007636054.1"/>
<keyword evidence="3" id="KW-0272">Extracellular matrix</keyword>
<dbReference type="CDD" id="cd04273">
    <property type="entry name" value="ZnMc_ADAMTS_like"/>
    <property type="match status" value="1"/>
</dbReference>
<dbReference type="AlphaFoldDB" id="G3GS31"/>
<dbReference type="GO" id="GO:0007229">
    <property type="term" value="P:integrin-mediated signaling pathway"/>
    <property type="evidence" value="ECO:0007669"/>
    <property type="project" value="UniProtKB-KW"/>
</dbReference>
<feature type="binding site" evidence="11">
    <location>
        <position position="439"/>
    </location>
    <ligand>
        <name>Zn(2+)</name>
        <dbReference type="ChEBI" id="CHEBI:29105"/>
        <note>catalytic</note>
    </ligand>
</feature>
<keyword evidence="8" id="KW-0482">Metalloprotease</keyword>
<dbReference type="Proteomes" id="UP000001075">
    <property type="component" value="Unassembled WGS sequence"/>
</dbReference>
<dbReference type="EMBL" id="JH000005">
    <property type="protein sequence ID" value="EGV97730.1"/>
    <property type="molecule type" value="Genomic_DNA"/>
</dbReference>
<evidence type="ECO:0000259" key="14">
    <source>
        <dbReference type="PROSITE" id="PS50215"/>
    </source>
</evidence>